<evidence type="ECO:0008006" key="3">
    <source>
        <dbReference type="Google" id="ProtNLM"/>
    </source>
</evidence>
<organism evidence="1 2">
    <name type="scientific">Novipirellula galeiformis</name>
    <dbReference type="NCBI Taxonomy" id="2528004"/>
    <lineage>
        <taxon>Bacteria</taxon>
        <taxon>Pseudomonadati</taxon>
        <taxon>Planctomycetota</taxon>
        <taxon>Planctomycetia</taxon>
        <taxon>Pirellulales</taxon>
        <taxon>Pirellulaceae</taxon>
        <taxon>Novipirellula</taxon>
    </lineage>
</organism>
<accession>A0A5C6CS10</accession>
<protein>
    <recommendedName>
        <fullName evidence="3">BON domain protein</fullName>
    </recommendedName>
</protein>
<comment type="caution">
    <text evidence="1">The sequence shown here is derived from an EMBL/GenBank/DDBJ whole genome shotgun (WGS) entry which is preliminary data.</text>
</comment>
<dbReference type="RefSeq" id="WP_146592610.1">
    <property type="nucleotide sequence ID" value="NZ_SJPT01000001.1"/>
</dbReference>
<evidence type="ECO:0000313" key="2">
    <source>
        <dbReference type="Proteomes" id="UP000316304"/>
    </source>
</evidence>
<gene>
    <name evidence="1" type="ORF">Pla52o_00640</name>
</gene>
<reference evidence="1 2" key="1">
    <citation type="submission" date="2019-02" db="EMBL/GenBank/DDBJ databases">
        <title>Deep-cultivation of Planctomycetes and their phenomic and genomic characterization uncovers novel biology.</title>
        <authorList>
            <person name="Wiegand S."/>
            <person name="Jogler M."/>
            <person name="Boedeker C."/>
            <person name="Pinto D."/>
            <person name="Vollmers J."/>
            <person name="Rivas-Marin E."/>
            <person name="Kohn T."/>
            <person name="Peeters S.H."/>
            <person name="Heuer A."/>
            <person name="Rast P."/>
            <person name="Oberbeckmann S."/>
            <person name="Bunk B."/>
            <person name="Jeske O."/>
            <person name="Meyerdierks A."/>
            <person name="Storesund J.E."/>
            <person name="Kallscheuer N."/>
            <person name="Luecker S."/>
            <person name="Lage O.M."/>
            <person name="Pohl T."/>
            <person name="Merkel B.J."/>
            <person name="Hornburger P."/>
            <person name="Mueller R.-W."/>
            <person name="Bruemmer F."/>
            <person name="Labrenz M."/>
            <person name="Spormann A.M."/>
            <person name="Op Den Camp H."/>
            <person name="Overmann J."/>
            <person name="Amann R."/>
            <person name="Jetten M.S.M."/>
            <person name="Mascher T."/>
            <person name="Medema M.H."/>
            <person name="Devos D.P."/>
            <person name="Kaster A.-K."/>
            <person name="Ovreas L."/>
            <person name="Rohde M."/>
            <person name="Galperin M.Y."/>
            <person name="Jogler C."/>
        </authorList>
    </citation>
    <scope>NUCLEOTIDE SEQUENCE [LARGE SCALE GENOMIC DNA]</scope>
    <source>
        <strain evidence="1 2">Pla52o</strain>
    </source>
</reference>
<dbReference type="EMBL" id="SJPT01000001">
    <property type="protein sequence ID" value="TWU26211.1"/>
    <property type="molecule type" value="Genomic_DNA"/>
</dbReference>
<sequence length="83" mass="9163">MVAINNASPNTKAKANRTLERIQSMLSVHRQLGRYLASLEISIENRSIVLRGELPSDELRGELVPTIRQAGILCHVSNQVQVG</sequence>
<name>A0A5C6CS10_9BACT</name>
<dbReference type="OrthoDB" id="289144at2"/>
<dbReference type="AlphaFoldDB" id="A0A5C6CS10"/>
<evidence type="ECO:0000313" key="1">
    <source>
        <dbReference type="EMBL" id="TWU26211.1"/>
    </source>
</evidence>
<keyword evidence="2" id="KW-1185">Reference proteome</keyword>
<proteinExistence type="predicted"/>
<dbReference type="Proteomes" id="UP000316304">
    <property type="component" value="Unassembled WGS sequence"/>
</dbReference>